<feature type="transmembrane region" description="Helical" evidence="7">
    <location>
        <begin position="44"/>
        <end position="65"/>
    </location>
</feature>
<keyword evidence="3" id="KW-1003">Cell membrane</keyword>
<accession>A0ABU3RX73</accession>
<evidence type="ECO:0000256" key="5">
    <source>
        <dbReference type="ARBA" id="ARBA00022989"/>
    </source>
</evidence>
<protein>
    <submittedName>
        <fullName evidence="9">ABC transporter permease</fullName>
    </submittedName>
</protein>
<keyword evidence="6 7" id="KW-0472">Membrane</keyword>
<dbReference type="EMBL" id="JAWDIU010000004">
    <property type="protein sequence ID" value="MDU0327462.1"/>
    <property type="molecule type" value="Genomic_DNA"/>
</dbReference>
<name>A0ABU3RX73_9MICO</name>
<dbReference type="Proteomes" id="UP001256673">
    <property type="component" value="Unassembled WGS sequence"/>
</dbReference>
<keyword evidence="2 7" id="KW-0813">Transport</keyword>
<dbReference type="SUPFAM" id="SSF161098">
    <property type="entry name" value="MetI-like"/>
    <property type="match status" value="1"/>
</dbReference>
<dbReference type="InterPro" id="IPR000515">
    <property type="entry name" value="MetI-like"/>
</dbReference>
<dbReference type="InterPro" id="IPR035906">
    <property type="entry name" value="MetI-like_sf"/>
</dbReference>
<evidence type="ECO:0000256" key="1">
    <source>
        <dbReference type="ARBA" id="ARBA00004651"/>
    </source>
</evidence>
<keyword evidence="5 7" id="KW-1133">Transmembrane helix</keyword>
<dbReference type="Gene3D" id="1.10.3720.10">
    <property type="entry name" value="MetI-like"/>
    <property type="match status" value="1"/>
</dbReference>
<comment type="caution">
    <text evidence="9">The sequence shown here is derived from an EMBL/GenBank/DDBJ whole genome shotgun (WGS) entry which is preliminary data.</text>
</comment>
<dbReference type="RefSeq" id="WP_316001581.1">
    <property type="nucleotide sequence ID" value="NZ_JAWDIU010000004.1"/>
</dbReference>
<feature type="transmembrane region" description="Helical" evidence="7">
    <location>
        <begin position="216"/>
        <end position="245"/>
    </location>
</feature>
<feature type="domain" description="ABC transmembrane type-1" evidence="8">
    <location>
        <begin position="130"/>
        <end position="335"/>
    </location>
</feature>
<evidence type="ECO:0000256" key="4">
    <source>
        <dbReference type="ARBA" id="ARBA00022692"/>
    </source>
</evidence>
<reference evidence="9 10" key="1">
    <citation type="submission" date="2023-09" db="EMBL/GenBank/DDBJ databases">
        <title>Microbacterium fusihabitans sp. nov., Microbacterium phycihabitans sp. nov., and Microbacterium cervinum sp. nov., isolated from dried seaweeds of beach.</title>
        <authorList>
            <person name="Lee S.D."/>
        </authorList>
    </citation>
    <scope>NUCLEOTIDE SEQUENCE [LARGE SCALE GENOMIC DNA]</scope>
    <source>
        <strain evidence="9 10">KSW2-21</strain>
    </source>
</reference>
<evidence type="ECO:0000256" key="3">
    <source>
        <dbReference type="ARBA" id="ARBA00022475"/>
    </source>
</evidence>
<keyword evidence="10" id="KW-1185">Reference proteome</keyword>
<evidence type="ECO:0000256" key="7">
    <source>
        <dbReference type="RuleBase" id="RU363032"/>
    </source>
</evidence>
<feature type="transmembrane region" description="Helical" evidence="7">
    <location>
        <begin position="312"/>
        <end position="335"/>
    </location>
</feature>
<evidence type="ECO:0000256" key="2">
    <source>
        <dbReference type="ARBA" id="ARBA00022448"/>
    </source>
</evidence>
<evidence type="ECO:0000313" key="10">
    <source>
        <dbReference type="Proteomes" id="UP001256673"/>
    </source>
</evidence>
<evidence type="ECO:0000256" key="6">
    <source>
        <dbReference type="ARBA" id="ARBA00023136"/>
    </source>
</evidence>
<evidence type="ECO:0000313" key="9">
    <source>
        <dbReference type="EMBL" id="MDU0327462.1"/>
    </source>
</evidence>
<dbReference type="PANTHER" id="PTHR43163:SF6">
    <property type="entry name" value="DIPEPTIDE TRANSPORT SYSTEM PERMEASE PROTEIN DPPB-RELATED"/>
    <property type="match status" value="1"/>
</dbReference>
<feature type="transmembrane region" description="Helical" evidence="7">
    <location>
        <begin position="266"/>
        <end position="292"/>
    </location>
</feature>
<gene>
    <name evidence="9" type="ORF">RWH43_11910</name>
</gene>
<organism evidence="9 10">
    <name type="scientific">Microbacterium algihabitans</name>
    <dbReference type="NCBI Taxonomy" id="3075992"/>
    <lineage>
        <taxon>Bacteria</taxon>
        <taxon>Bacillati</taxon>
        <taxon>Actinomycetota</taxon>
        <taxon>Actinomycetes</taxon>
        <taxon>Micrococcales</taxon>
        <taxon>Microbacteriaceae</taxon>
        <taxon>Microbacterium</taxon>
    </lineage>
</organism>
<dbReference type="InterPro" id="IPR045621">
    <property type="entry name" value="BPD_transp_1_N"/>
</dbReference>
<comment type="similarity">
    <text evidence="7">Belongs to the binding-protein-dependent transport system permease family.</text>
</comment>
<dbReference type="Pfam" id="PF00528">
    <property type="entry name" value="BPD_transp_1"/>
    <property type="match status" value="1"/>
</dbReference>
<feature type="transmembrane region" description="Helical" evidence="7">
    <location>
        <begin position="138"/>
        <end position="159"/>
    </location>
</feature>
<keyword evidence="4 7" id="KW-0812">Transmembrane</keyword>
<sequence>MTATPPPAVADMAGAPTAALAVRAEGRVRGPQLSPRAAFLLRRIGRLLVSLVVVVVASFFLVHLVPGDPVRAALGIQASPELVAATRTELGLDKPIPVQFLDYVTNLLRGDFGDSIRTGRPVAETIGQRFPATVTLGVLSFLVALLAAVPIGIGAAVALQRPGRKLADALISGTLGMLIAVPGFLLAVGLIALFAVQLRWLPAAGWGSPQDAVLPILALALGPLAYLARIVQVEMSGVLGATYMTTARAKRLPGRLVYLRHALPNIITASLTVSGLLLSGMIAGTVLIETIFAIPGMGGVMVPAVGAKDYPIVQGLVVVYALIILGVNLIVDLILVTVDPRSSITEG</sequence>
<proteinExistence type="inferred from homology"/>
<dbReference type="Pfam" id="PF19300">
    <property type="entry name" value="BPD_transp_1_N"/>
    <property type="match status" value="1"/>
</dbReference>
<feature type="transmembrane region" description="Helical" evidence="7">
    <location>
        <begin position="171"/>
        <end position="196"/>
    </location>
</feature>
<dbReference type="PANTHER" id="PTHR43163">
    <property type="entry name" value="DIPEPTIDE TRANSPORT SYSTEM PERMEASE PROTEIN DPPB-RELATED"/>
    <property type="match status" value="1"/>
</dbReference>
<comment type="subcellular location">
    <subcellularLocation>
        <location evidence="1 7">Cell membrane</location>
        <topology evidence="1 7">Multi-pass membrane protein</topology>
    </subcellularLocation>
</comment>
<evidence type="ECO:0000259" key="8">
    <source>
        <dbReference type="PROSITE" id="PS50928"/>
    </source>
</evidence>
<dbReference type="PROSITE" id="PS50928">
    <property type="entry name" value="ABC_TM1"/>
    <property type="match status" value="1"/>
</dbReference>
<dbReference type="CDD" id="cd06261">
    <property type="entry name" value="TM_PBP2"/>
    <property type="match status" value="1"/>
</dbReference>